<dbReference type="Proteomes" id="UP000018208">
    <property type="component" value="Unassembled WGS sequence"/>
</dbReference>
<sequence length="218" mass="26289">MSMRSAYQSAYSPTRLGKTNAYQSTLNDAQRTLKRTEGEVTKLRLFKAEVEQLKKKRERIMLNQQNQTANYEETRKLYEDFQTIQQQHKKLMKTQYESIKAQERKTKASVKTDLFQKQQSVQQQKRTITLKMEENYHVRQQRLQQYKKQIQDVNDIEKRAKDNRLALIETKKCEVESIKTQRVQQSEDIQKYCWAKMEGLEEEKQRLLHELQQIDYDE</sequence>
<dbReference type="VEuPathDB" id="GiardiaDB:SS50377_23699"/>
<dbReference type="EMBL" id="AUWU02000004">
    <property type="protein sequence ID" value="KAH0573764.1"/>
    <property type="molecule type" value="Genomic_DNA"/>
</dbReference>
<evidence type="ECO:0000256" key="1">
    <source>
        <dbReference type="SAM" id="MobiDB-lite"/>
    </source>
</evidence>
<evidence type="ECO:0000313" key="3">
    <source>
        <dbReference type="EMBL" id="KAH0573764.1"/>
    </source>
</evidence>
<gene>
    <name evidence="2" type="ORF">SS50377_11294</name>
    <name evidence="3" type="ORF">SS50377_23699</name>
</gene>
<evidence type="ECO:0000313" key="4">
    <source>
        <dbReference type="Proteomes" id="UP000018208"/>
    </source>
</evidence>
<organism evidence="2">
    <name type="scientific">Spironucleus salmonicida</name>
    <dbReference type="NCBI Taxonomy" id="348837"/>
    <lineage>
        <taxon>Eukaryota</taxon>
        <taxon>Metamonada</taxon>
        <taxon>Diplomonadida</taxon>
        <taxon>Hexamitidae</taxon>
        <taxon>Hexamitinae</taxon>
        <taxon>Spironucleus</taxon>
    </lineage>
</organism>
<reference evidence="3" key="2">
    <citation type="submission" date="2020-12" db="EMBL/GenBank/DDBJ databases">
        <title>New Spironucleus salmonicida genome in near-complete chromosomes.</title>
        <authorList>
            <person name="Xu F."/>
            <person name="Kurt Z."/>
            <person name="Jimenez-Gonzalez A."/>
            <person name="Astvaldsson A."/>
            <person name="Andersson J.O."/>
            <person name="Svard S.G."/>
        </authorList>
    </citation>
    <scope>NUCLEOTIDE SEQUENCE</scope>
    <source>
        <strain evidence="3">ATCC 50377</strain>
    </source>
</reference>
<name>V6LYA6_9EUKA</name>
<accession>V6LYA6</accession>
<feature type="region of interest" description="Disordered" evidence="1">
    <location>
        <begin position="1"/>
        <end position="20"/>
    </location>
</feature>
<reference evidence="2 3" key="1">
    <citation type="journal article" date="2014" name="PLoS Genet.">
        <title>The Genome of Spironucleus salmonicida Highlights a Fish Pathogen Adapted to Fluctuating Environments.</title>
        <authorList>
            <person name="Xu F."/>
            <person name="Jerlstrom-Hultqvist J."/>
            <person name="Einarsson E."/>
            <person name="Astvaldsson A."/>
            <person name="Svard S.G."/>
            <person name="Andersson J.O."/>
        </authorList>
    </citation>
    <scope>NUCLEOTIDE SEQUENCE</scope>
    <source>
        <strain evidence="3">ATCC 50377</strain>
    </source>
</reference>
<evidence type="ECO:0000313" key="2">
    <source>
        <dbReference type="EMBL" id="EST48681.1"/>
    </source>
</evidence>
<dbReference type="AlphaFoldDB" id="V6LYA6"/>
<keyword evidence="4" id="KW-1185">Reference proteome</keyword>
<dbReference type="EMBL" id="KI545981">
    <property type="protein sequence ID" value="EST48681.1"/>
    <property type="molecule type" value="Genomic_DNA"/>
</dbReference>
<feature type="compositionally biased region" description="Polar residues" evidence="1">
    <location>
        <begin position="1"/>
        <end position="12"/>
    </location>
</feature>
<protein>
    <submittedName>
        <fullName evidence="2">Uncharacterized protein</fullName>
    </submittedName>
</protein>
<proteinExistence type="predicted"/>